<dbReference type="AlphaFoldDB" id="X0ZR73"/>
<gene>
    <name evidence="1" type="ORF">S01H4_14301</name>
</gene>
<evidence type="ECO:0008006" key="2">
    <source>
        <dbReference type="Google" id="ProtNLM"/>
    </source>
</evidence>
<protein>
    <recommendedName>
        <fullName evidence="2">IrrE N-terminal-like domain-containing protein</fullName>
    </recommendedName>
</protein>
<dbReference type="EMBL" id="BART01006274">
    <property type="protein sequence ID" value="GAG60532.1"/>
    <property type="molecule type" value="Genomic_DNA"/>
</dbReference>
<comment type="caution">
    <text evidence="1">The sequence shown here is derived from an EMBL/GenBank/DDBJ whole genome shotgun (WGS) entry which is preliminary data.</text>
</comment>
<name>X0ZR73_9ZZZZ</name>
<organism evidence="1">
    <name type="scientific">marine sediment metagenome</name>
    <dbReference type="NCBI Taxonomy" id="412755"/>
    <lineage>
        <taxon>unclassified sequences</taxon>
        <taxon>metagenomes</taxon>
        <taxon>ecological metagenomes</taxon>
    </lineage>
</organism>
<sequence>MSLVNMGLERILKGVLIGTICIHGALVGRTHRHIPEFYGHSADAYIQAKVTPEKILENYFASKGFITGNIRIPELGVEVTLQKNQFYKKEEEVEDVFERINEVRSQFGLPIPYHDYVKGYGWCGVVYAECSEKKASGYIVLIKENLNDANKTYTSAHENGHFLWYIGKQEIIYQKFKKSDFLESHIHKNKDFAILCGWIAMKKAGYDLNDCVYINIKNPEIEKNLDRIKNLVIDYHQDKN</sequence>
<evidence type="ECO:0000313" key="1">
    <source>
        <dbReference type="EMBL" id="GAG60532.1"/>
    </source>
</evidence>
<proteinExistence type="predicted"/>
<accession>X0ZR73</accession>
<reference evidence="1" key="1">
    <citation type="journal article" date="2014" name="Front. Microbiol.">
        <title>High frequency of phylogenetically diverse reductive dehalogenase-homologous genes in deep subseafloor sedimentary metagenomes.</title>
        <authorList>
            <person name="Kawai M."/>
            <person name="Futagami T."/>
            <person name="Toyoda A."/>
            <person name="Takaki Y."/>
            <person name="Nishi S."/>
            <person name="Hori S."/>
            <person name="Arai W."/>
            <person name="Tsubouchi T."/>
            <person name="Morono Y."/>
            <person name="Uchiyama I."/>
            <person name="Ito T."/>
            <person name="Fujiyama A."/>
            <person name="Inagaki F."/>
            <person name="Takami H."/>
        </authorList>
    </citation>
    <scope>NUCLEOTIDE SEQUENCE</scope>
    <source>
        <strain evidence="1">Expedition CK06-06</strain>
    </source>
</reference>